<evidence type="ECO:0000313" key="1">
    <source>
        <dbReference type="Proteomes" id="UP000504608"/>
    </source>
</evidence>
<dbReference type="AlphaFoldDB" id="A0A6J1K717"/>
<dbReference type="KEGG" id="cmax:111492223"/>
<gene>
    <name evidence="2" type="primary">LOC111492223</name>
</gene>
<protein>
    <submittedName>
        <fullName evidence="2">Uncharacterized protein LOC111492223</fullName>
    </submittedName>
</protein>
<name>A0A6J1K717_CUCMA</name>
<organism evidence="1 2">
    <name type="scientific">Cucurbita maxima</name>
    <name type="common">Pumpkin</name>
    <name type="synonym">Winter squash</name>
    <dbReference type="NCBI Taxonomy" id="3661"/>
    <lineage>
        <taxon>Eukaryota</taxon>
        <taxon>Viridiplantae</taxon>
        <taxon>Streptophyta</taxon>
        <taxon>Embryophyta</taxon>
        <taxon>Tracheophyta</taxon>
        <taxon>Spermatophyta</taxon>
        <taxon>Magnoliopsida</taxon>
        <taxon>eudicotyledons</taxon>
        <taxon>Gunneridae</taxon>
        <taxon>Pentapetalae</taxon>
        <taxon>rosids</taxon>
        <taxon>fabids</taxon>
        <taxon>Cucurbitales</taxon>
        <taxon>Cucurbitaceae</taxon>
        <taxon>Cucurbiteae</taxon>
        <taxon>Cucurbita</taxon>
    </lineage>
</organism>
<dbReference type="RefSeq" id="XP_022997266.1">
    <property type="nucleotide sequence ID" value="XM_023141498.1"/>
</dbReference>
<dbReference type="GeneID" id="111492223"/>
<dbReference type="Proteomes" id="UP000504608">
    <property type="component" value="Unplaced"/>
</dbReference>
<evidence type="ECO:0000313" key="2">
    <source>
        <dbReference type="RefSeq" id="XP_022997266.1"/>
    </source>
</evidence>
<keyword evidence="1" id="KW-1185">Reference proteome</keyword>
<sequence length="210" mass="22604">MSIVSVSYSSASLRSTVQSRRHGSNLNLSHLLHKANSLPFPRTIPKNRVTHITTYRDMAVYGGGGGGGGLGSPLPQPPPPPPLTPWPLWVAGAVLSAILSIWKTTKYWGPFLMLKQRVEKVVHVAEDVVDMVETAAKEVDKVSEEIVDHLPKDSILQKTAVLVENTAETVAKDANLAAEIIGKVEKFDDGLSSLIKKKGGSKEGDAKPKP</sequence>
<dbReference type="PANTHER" id="PTHR33735:SF10">
    <property type="entry name" value="EXPRESSED PROTEIN"/>
    <property type="match status" value="1"/>
</dbReference>
<proteinExistence type="predicted"/>
<accession>A0A6J1K717</accession>
<dbReference type="PANTHER" id="PTHR33735">
    <property type="entry name" value="EXPRESSED PROTEIN"/>
    <property type="match status" value="1"/>
</dbReference>
<reference evidence="2" key="1">
    <citation type="submission" date="2025-08" db="UniProtKB">
        <authorList>
            <consortium name="RefSeq"/>
        </authorList>
    </citation>
    <scope>IDENTIFICATION</scope>
    <source>
        <tissue evidence="2">Young leaves</tissue>
    </source>
</reference>
<dbReference type="OrthoDB" id="1927611at2759"/>